<dbReference type="EMBL" id="DWWM01000022">
    <property type="protein sequence ID" value="HJC36162.1"/>
    <property type="molecule type" value="Genomic_DNA"/>
</dbReference>
<comment type="caution">
    <text evidence="2">The sequence shown here is derived from an EMBL/GenBank/DDBJ whole genome shotgun (WGS) entry which is preliminary data.</text>
</comment>
<sequence length="583" mass="63526">MEAALPLSRKKDQVLGTNKEFLVGTWIQRAIDLSEAYDEDDFSKDMLERNARALITTWGSYEMSSLIFSHDGVNYSGGTLQDYANRQYAGLTKDYYYPRWEKWISSLRETFDEEDYEDYTFDEGFELGWNWSLDHNAYTTEASGDVKELAKKIFAEYGLNDDFRIHIDITDENGMKLSEQEIFAHRDIPADIVLDLDENKKITGIEAGDVRYSMDGNILHVEEIEKDAVITVIVAAAIADRSELNEAITAAKALHGKDHTADSWTAMQKALAAAEQVAADDSATQEQIDDAADALNTAIGALQAKASDAAMAALQNIVGKATALQEDSLAEHIANAQTLLDDPDNASVNAVISVMLDLSEAMAELNESTSTDALRQDLKATIDFINENILTNIDNVRPGKVQALKDAITAAQKLLANEDAASDQLKAANKVMTKAAQELWEIVTKAELEALIEAANGYLDGDYTAESLEALQTAIEAAQTVAINDDATTSEVTDAITSLANAIASLEEITLDTSALEHEIELVTEMIANLDDYVPSTVEGLADKLAASQAALEATSQDAIDEATKTLREARLNARTKADISAL</sequence>
<name>A0A9D2SUZ2_9FIRM</name>
<reference evidence="2" key="1">
    <citation type="journal article" date="2021" name="PeerJ">
        <title>Extensive microbial diversity within the chicken gut microbiome revealed by metagenomics and culture.</title>
        <authorList>
            <person name="Gilroy R."/>
            <person name="Ravi A."/>
            <person name="Getino M."/>
            <person name="Pursley I."/>
            <person name="Horton D.L."/>
            <person name="Alikhan N.F."/>
            <person name="Baker D."/>
            <person name="Gharbi K."/>
            <person name="Hall N."/>
            <person name="Watson M."/>
            <person name="Adriaenssens E.M."/>
            <person name="Foster-Nyarko E."/>
            <person name="Jarju S."/>
            <person name="Secka A."/>
            <person name="Antonio M."/>
            <person name="Oren A."/>
            <person name="Chaudhuri R.R."/>
            <person name="La Ragione R."/>
            <person name="Hildebrand F."/>
            <person name="Pallen M.J."/>
        </authorList>
    </citation>
    <scope>NUCLEOTIDE SEQUENCE</scope>
    <source>
        <strain evidence="2">CHK187-11901</strain>
    </source>
</reference>
<evidence type="ECO:0000313" key="3">
    <source>
        <dbReference type="Proteomes" id="UP000823896"/>
    </source>
</evidence>
<dbReference type="Gene3D" id="1.20.120.670">
    <property type="entry name" value="N-acetyl-b-d-glucoasminidase"/>
    <property type="match status" value="1"/>
</dbReference>
<dbReference type="InterPro" id="IPR024732">
    <property type="entry name" value="NAGLU_C"/>
</dbReference>
<evidence type="ECO:0000313" key="2">
    <source>
        <dbReference type="EMBL" id="HJC36162.1"/>
    </source>
</evidence>
<accession>A0A9D2SUZ2</accession>
<protein>
    <submittedName>
        <fullName evidence="2">Alpha-N-acetylglucosaminidase C-terminal domain-containing protein</fullName>
    </submittedName>
</protein>
<gene>
    <name evidence="2" type="ORF">H9702_03410</name>
</gene>
<dbReference type="Pfam" id="PF07554">
    <property type="entry name" value="FIVAR"/>
    <property type="match status" value="3"/>
</dbReference>
<dbReference type="InterPro" id="IPR007781">
    <property type="entry name" value="NAGLU"/>
</dbReference>
<dbReference type="AlphaFoldDB" id="A0A9D2SUZ2"/>
<feature type="domain" description="Alpha-N-acetylglucosaminidase C-terminal" evidence="1">
    <location>
        <begin position="7"/>
        <end position="155"/>
    </location>
</feature>
<dbReference type="Gene3D" id="1.20.1270.90">
    <property type="entry name" value="AF1782-like"/>
    <property type="match status" value="3"/>
</dbReference>
<reference evidence="2" key="2">
    <citation type="submission" date="2021-04" db="EMBL/GenBank/DDBJ databases">
        <authorList>
            <person name="Gilroy R."/>
        </authorList>
    </citation>
    <scope>NUCLEOTIDE SEQUENCE</scope>
    <source>
        <strain evidence="2">CHK187-11901</strain>
    </source>
</reference>
<evidence type="ECO:0000259" key="1">
    <source>
        <dbReference type="Pfam" id="PF12972"/>
    </source>
</evidence>
<dbReference type="PANTHER" id="PTHR12872:SF1">
    <property type="entry name" value="ALPHA-N-ACETYLGLUCOSAMINIDASE"/>
    <property type="match status" value="1"/>
</dbReference>
<dbReference type="Pfam" id="PF12972">
    <property type="entry name" value="NAGLU_C"/>
    <property type="match status" value="1"/>
</dbReference>
<dbReference type="Proteomes" id="UP000823896">
    <property type="component" value="Unassembled WGS sequence"/>
</dbReference>
<proteinExistence type="predicted"/>
<dbReference type="PANTHER" id="PTHR12872">
    <property type="entry name" value="ALPHA-N-ACETYLGLUCOSAMINIDASE"/>
    <property type="match status" value="1"/>
</dbReference>
<organism evidence="2 3">
    <name type="scientific">Candidatus Merdibacter merdavium</name>
    <dbReference type="NCBI Taxonomy" id="2838692"/>
    <lineage>
        <taxon>Bacteria</taxon>
        <taxon>Bacillati</taxon>
        <taxon>Bacillota</taxon>
        <taxon>Erysipelotrichia</taxon>
        <taxon>Erysipelotrichales</taxon>
        <taxon>Erysipelotrichaceae</taxon>
        <taxon>Merdibacter</taxon>
    </lineage>
</organism>